<dbReference type="InterPro" id="IPR012337">
    <property type="entry name" value="RNaseH-like_sf"/>
</dbReference>
<proteinExistence type="predicted"/>
<dbReference type="SUPFAM" id="SSF53098">
    <property type="entry name" value="Ribonuclease H-like"/>
    <property type="match status" value="1"/>
</dbReference>
<organism evidence="1 2">
    <name type="scientific">Popillia japonica</name>
    <name type="common">Japanese beetle</name>
    <dbReference type="NCBI Taxonomy" id="7064"/>
    <lineage>
        <taxon>Eukaryota</taxon>
        <taxon>Metazoa</taxon>
        <taxon>Ecdysozoa</taxon>
        <taxon>Arthropoda</taxon>
        <taxon>Hexapoda</taxon>
        <taxon>Insecta</taxon>
        <taxon>Pterygota</taxon>
        <taxon>Neoptera</taxon>
        <taxon>Endopterygota</taxon>
        <taxon>Coleoptera</taxon>
        <taxon>Polyphaga</taxon>
        <taxon>Scarabaeiformia</taxon>
        <taxon>Scarabaeidae</taxon>
        <taxon>Rutelinae</taxon>
        <taxon>Popillia</taxon>
    </lineage>
</organism>
<gene>
    <name evidence="1" type="ORF">QE152_g4085</name>
</gene>
<dbReference type="PANTHER" id="PTHR47501">
    <property type="entry name" value="TRANSPOSASE-RELATED"/>
    <property type="match status" value="1"/>
</dbReference>
<sequence>MMKALIILKKKTPLRTRHTIALAKCTNLWKLESKPKTNEIIQEILGYTLSYPGATRWNSFYDAVSKILLLKDKLLELYERFNNSNIKHQKMNDSELEYLREYCLIFKPLVTVLDILKGDQNTYFGYLLLCLGSLNKKFKRLQNEKLTCHTQPISEACRQGLHRRFEKYFNFSTMECKDAVLASFTIPKFKLRWVNSFEGFEIQNLNNNVTRLVFEAGKETI</sequence>
<keyword evidence="2" id="KW-1185">Reference proteome</keyword>
<evidence type="ECO:0000313" key="1">
    <source>
        <dbReference type="EMBL" id="KAK9752613.1"/>
    </source>
</evidence>
<dbReference type="EMBL" id="JASPKY010000019">
    <property type="protein sequence ID" value="KAK9752613.1"/>
    <property type="molecule type" value="Genomic_DNA"/>
</dbReference>
<protein>
    <submittedName>
        <fullName evidence="1">Uncharacterized protein</fullName>
    </submittedName>
</protein>
<comment type="caution">
    <text evidence="1">The sequence shown here is derived from an EMBL/GenBank/DDBJ whole genome shotgun (WGS) entry which is preliminary data.</text>
</comment>
<dbReference type="Proteomes" id="UP001458880">
    <property type="component" value="Unassembled WGS sequence"/>
</dbReference>
<dbReference type="PANTHER" id="PTHR47501:SF5">
    <property type="entry name" value="HAT C-TERMINAL DIMERISATION DOMAIN-CONTAINING PROTEIN"/>
    <property type="match status" value="1"/>
</dbReference>
<evidence type="ECO:0000313" key="2">
    <source>
        <dbReference type="Proteomes" id="UP001458880"/>
    </source>
</evidence>
<dbReference type="AlphaFoldDB" id="A0AAW1MXW2"/>
<accession>A0AAW1MXW2</accession>
<name>A0AAW1MXW2_POPJA</name>
<reference evidence="1 2" key="1">
    <citation type="journal article" date="2024" name="BMC Genomics">
        <title>De novo assembly and annotation of Popillia japonica's genome with initial clues to its potential as an invasive pest.</title>
        <authorList>
            <person name="Cucini C."/>
            <person name="Boschi S."/>
            <person name="Funari R."/>
            <person name="Cardaioli E."/>
            <person name="Iannotti N."/>
            <person name="Marturano G."/>
            <person name="Paoli F."/>
            <person name="Bruttini M."/>
            <person name="Carapelli A."/>
            <person name="Frati F."/>
            <person name="Nardi F."/>
        </authorList>
    </citation>
    <scope>NUCLEOTIDE SEQUENCE [LARGE SCALE GENOMIC DNA]</scope>
    <source>
        <strain evidence="1">DMR45628</strain>
    </source>
</reference>